<proteinExistence type="predicted"/>
<dbReference type="EMBL" id="VLJT01000017">
    <property type="protein sequence ID" value="TWH17115.1"/>
    <property type="molecule type" value="Genomic_DNA"/>
</dbReference>
<feature type="transmembrane region" description="Helical" evidence="1">
    <location>
        <begin position="289"/>
        <end position="308"/>
    </location>
</feature>
<keyword evidence="1" id="KW-1133">Transmembrane helix</keyword>
<dbReference type="AlphaFoldDB" id="A0A562E532"/>
<dbReference type="RefSeq" id="WP_261379896.1">
    <property type="nucleotide sequence ID" value="NZ_VLJT01000017.1"/>
</dbReference>
<feature type="transmembrane region" description="Helical" evidence="1">
    <location>
        <begin position="211"/>
        <end position="232"/>
    </location>
</feature>
<gene>
    <name evidence="2" type="ORF">L618_000200001960</name>
</gene>
<keyword evidence="1" id="KW-0472">Membrane</keyword>
<comment type="caution">
    <text evidence="2">The sequence shown here is derived from an EMBL/GenBank/DDBJ whole genome shotgun (WGS) entry which is preliminary data.</text>
</comment>
<keyword evidence="1" id="KW-0812">Transmembrane</keyword>
<name>A0A562E532_RHORH</name>
<evidence type="ECO:0000313" key="3">
    <source>
        <dbReference type="Proteomes" id="UP000317573"/>
    </source>
</evidence>
<dbReference type="Proteomes" id="UP000317573">
    <property type="component" value="Unassembled WGS sequence"/>
</dbReference>
<protein>
    <submittedName>
        <fullName evidence="2">Uncharacterized protein</fullName>
    </submittedName>
</protein>
<evidence type="ECO:0000313" key="2">
    <source>
        <dbReference type="EMBL" id="TWH17115.1"/>
    </source>
</evidence>
<accession>A0A562E532</accession>
<sequence length="402" mass="43179">MSATARQDDGQLHMPPCGEHTVPLRFGALGGPVGVGWQEGTLTRAAELEALCVCMEQRHLHTQGRVLCGAVRRHLDAARDAAGLGKSHLRRLFLVLRSGPLMERAMSNLDAVEAHLLNLEPAADVLGQMPCLLRHVQCHLHPNDPRRQEFERLARRLGIGGIDPLPQITTEPSRADQIRMVEDDRRRIVAIVRGASSAALREQVRLRSFRNIVVTTTVLMTLLAIGLAITGLTSPQLVPMCFVPEESGSAMVVCPNAQSRPFAPLSGNPEPDALEMDDMIGETVRPADLLVIELVGLTAAAVAAAAAIRGLKGSSERYGLPVALAALKLPMGAITAFLGLLLLRGQFVPGLGALDTSAQIVAWALVFGYGQQLFTRLVDQQGQVVLENVRGADKRETGTSSD</sequence>
<feature type="transmembrane region" description="Helical" evidence="1">
    <location>
        <begin position="320"/>
        <end position="341"/>
    </location>
</feature>
<evidence type="ECO:0000256" key="1">
    <source>
        <dbReference type="SAM" id="Phobius"/>
    </source>
</evidence>
<organism evidence="2 3">
    <name type="scientific">Rhodococcus rhodochrous J45</name>
    <dbReference type="NCBI Taxonomy" id="935266"/>
    <lineage>
        <taxon>Bacteria</taxon>
        <taxon>Bacillati</taxon>
        <taxon>Actinomycetota</taxon>
        <taxon>Actinomycetes</taxon>
        <taxon>Mycobacteriales</taxon>
        <taxon>Nocardiaceae</taxon>
        <taxon>Rhodococcus</taxon>
    </lineage>
</organism>
<reference evidence="2 3" key="1">
    <citation type="submission" date="2019-07" db="EMBL/GenBank/DDBJ databases">
        <title>Genome sequencing of lignin-degrading bacterial isolates.</title>
        <authorList>
            <person name="Gladden J."/>
        </authorList>
    </citation>
    <scope>NUCLEOTIDE SEQUENCE [LARGE SCALE GENOMIC DNA]</scope>
    <source>
        <strain evidence="2 3">J45</strain>
    </source>
</reference>